<dbReference type="Proteomes" id="UP000664534">
    <property type="component" value="Unassembled WGS sequence"/>
</dbReference>
<feature type="transmembrane region" description="Helical" evidence="2">
    <location>
        <begin position="30"/>
        <end position="51"/>
    </location>
</feature>
<feature type="compositionally biased region" description="Low complexity" evidence="1">
    <location>
        <begin position="89"/>
        <end position="98"/>
    </location>
</feature>
<keyword evidence="2" id="KW-1133">Transmembrane helix</keyword>
<evidence type="ECO:0000313" key="3">
    <source>
        <dbReference type="EMBL" id="CAF9939924.1"/>
    </source>
</evidence>
<keyword evidence="2" id="KW-0812">Transmembrane</keyword>
<evidence type="ECO:0000313" key="4">
    <source>
        <dbReference type="Proteomes" id="UP000664534"/>
    </source>
</evidence>
<comment type="caution">
    <text evidence="3">The sequence shown here is derived from an EMBL/GenBank/DDBJ whole genome shotgun (WGS) entry which is preliminary data.</text>
</comment>
<keyword evidence="2" id="KW-0472">Membrane</keyword>
<dbReference type="AlphaFoldDB" id="A0A8H3J3B2"/>
<evidence type="ECO:0000256" key="2">
    <source>
        <dbReference type="SAM" id="Phobius"/>
    </source>
</evidence>
<protein>
    <submittedName>
        <fullName evidence="3">Uncharacterized protein</fullName>
    </submittedName>
</protein>
<organism evidence="3 4">
    <name type="scientific">Imshaugia aleurites</name>
    <dbReference type="NCBI Taxonomy" id="172621"/>
    <lineage>
        <taxon>Eukaryota</taxon>
        <taxon>Fungi</taxon>
        <taxon>Dikarya</taxon>
        <taxon>Ascomycota</taxon>
        <taxon>Pezizomycotina</taxon>
        <taxon>Lecanoromycetes</taxon>
        <taxon>OSLEUM clade</taxon>
        <taxon>Lecanoromycetidae</taxon>
        <taxon>Lecanorales</taxon>
        <taxon>Lecanorineae</taxon>
        <taxon>Parmeliaceae</taxon>
        <taxon>Imshaugia</taxon>
    </lineage>
</organism>
<reference evidence="3" key="1">
    <citation type="submission" date="2021-03" db="EMBL/GenBank/DDBJ databases">
        <authorList>
            <person name="Tagirdzhanova G."/>
        </authorList>
    </citation>
    <scope>NUCLEOTIDE SEQUENCE</scope>
</reference>
<name>A0A8H3J3B2_9LECA</name>
<sequence length="144" mass="16046">MVLAHYTIVYGVLFYLGLSNLKTKRTLPGMVGYGVVIWFVTAVFLGSSWAVPTWALRFSMVSNSNLRQCVRSIAANYRRQQARLHHSRSSSLRDSAQLMQPRRKEGDEAPVPAIPDGLAKAAKPTIVEQDCETGNQTVVETFVF</sequence>
<proteinExistence type="predicted"/>
<keyword evidence="4" id="KW-1185">Reference proteome</keyword>
<gene>
    <name evidence="3" type="ORF">IMSHALPRED_001683</name>
</gene>
<dbReference type="EMBL" id="CAJPDT010000125">
    <property type="protein sequence ID" value="CAF9939924.1"/>
    <property type="molecule type" value="Genomic_DNA"/>
</dbReference>
<feature type="region of interest" description="Disordered" evidence="1">
    <location>
        <begin position="84"/>
        <end position="114"/>
    </location>
</feature>
<evidence type="ECO:0000256" key="1">
    <source>
        <dbReference type="SAM" id="MobiDB-lite"/>
    </source>
</evidence>
<accession>A0A8H3J3B2</accession>